<dbReference type="PANTHER" id="PTHR21530:SF7">
    <property type="entry name" value="TRAB DOMAIN-CONTAINING PROTEIN"/>
    <property type="match status" value="1"/>
</dbReference>
<feature type="compositionally biased region" description="Polar residues" evidence="1">
    <location>
        <begin position="132"/>
        <end position="142"/>
    </location>
</feature>
<gene>
    <name evidence="2" type="ORF">HERILL_LOCUS7018</name>
</gene>
<dbReference type="AlphaFoldDB" id="A0A7R8YTX6"/>
<protein>
    <recommendedName>
        <fullName evidence="4">TraB domain-containing protein</fullName>
    </recommendedName>
</protein>
<accession>A0A7R8YTX6</accession>
<sequence length="469" mass="52694">MAPRENNELNEIGNTIKKMSVPSTPGKEEITLYNSALENLTLSSIVGNDSANTTADFEKSGENFEIDPKSKLANKTIFKSDNPNLSIIEINNDPSLKEGEGDVFIVESDEGNDNLRRNRSKNNSHSSKEILNENNTKTANSETEQDDPKPQLDDKEKKIPRTIEIYPTIEEFEANLPPTVSVLTTPYKSKVYLVGTAHFSEESQDDVSFVIRNVRPDIVMVELCASRTHILKYDEKTLLEEAKSMNLAKIRNIIATNGFTNGIFYILLLHMSAQLAKELGMAPGGEFRRAFEEVQKLPGCMLHLGDRPINITLQRALRALSLWQTIKLVWRLTSTESISIEEVEECKQRDLLEKLMKEMAGEFPAFSDVFVKERDMYLCHSLQVAALPHAQPDGRPRPVNVVGVIGIGHVAGITENWGKVDPTRIPAILEIPPVRTSTKVFKYTVKYGLIGLTAYGVFRFLRPRLRGFF</sequence>
<name>A0A7R8YTX6_HERIL</name>
<reference evidence="2 3" key="1">
    <citation type="submission" date="2020-11" db="EMBL/GenBank/DDBJ databases">
        <authorList>
            <person name="Wallbank WR R."/>
            <person name="Pardo Diaz C."/>
            <person name="Kozak K."/>
            <person name="Martin S."/>
            <person name="Jiggins C."/>
            <person name="Moest M."/>
            <person name="Warren A I."/>
            <person name="Generalovic N T."/>
            <person name="Byers J.R.P. K."/>
            <person name="Montejo-Kovacevich G."/>
            <person name="Yen C E."/>
        </authorList>
    </citation>
    <scope>NUCLEOTIDE SEQUENCE [LARGE SCALE GENOMIC DNA]</scope>
</reference>
<dbReference type="EMBL" id="LR899011">
    <property type="protein sequence ID" value="CAD7084106.1"/>
    <property type="molecule type" value="Genomic_DNA"/>
</dbReference>
<dbReference type="InterPro" id="IPR046345">
    <property type="entry name" value="TraB_PrgY-like"/>
</dbReference>
<dbReference type="CDD" id="cd14726">
    <property type="entry name" value="TraB_PrgY-like"/>
    <property type="match status" value="1"/>
</dbReference>
<dbReference type="OrthoDB" id="48306at2759"/>
<feature type="compositionally biased region" description="Basic and acidic residues" evidence="1">
    <location>
        <begin position="146"/>
        <end position="159"/>
    </location>
</feature>
<dbReference type="Pfam" id="PF01963">
    <property type="entry name" value="TraB_PrgY_gumN"/>
    <property type="match status" value="1"/>
</dbReference>
<dbReference type="FunCoup" id="A0A7R8YTX6">
    <property type="interactions" value="408"/>
</dbReference>
<evidence type="ECO:0000256" key="1">
    <source>
        <dbReference type="SAM" id="MobiDB-lite"/>
    </source>
</evidence>
<dbReference type="InParanoid" id="A0A7R8YTX6"/>
<dbReference type="Proteomes" id="UP000594454">
    <property type="component" value="Chromosome 3"/>
</dbReference>
<evidence type="ECO:0000313" key="3">
    <source>
        <dbReference type="Proteomes" id="UP000594454"/>
    </source>
</evidence>
<evidence type="ECO:0000313" key="2">
    <source>
        <dbReference type="EMBL" id="CAD7084106.1"/>
    </source>
</evidence>
<feature type="region of interest" description="Disordered" evidence="1">
    <location>
        <begin position="108"/>
        <end position="159"/>
    </location>
</feature>
<dbReference type="PANTHER" id="PTHR21530">
    <property type="entry name" value="PHEROMONE SHUTDOWN PROTEIN"/>
    <property type="match status" value="1"/>
</dbReference>
<evidence type="ECO:0008006" key="4">
    <source>
        <dbReference type="Google" id="ProtNLM"/>
    </source>
</evidence>
<feature type="region of interest" description="Disordered" evidence="1">
    <location>
        <begin position="1"/>
        <end position="25"/>
    </location>
</feature>
<keyword evidence="3" id="KW-1185">Reference proteome</keyword>
<proteinExistence type="predicted"/>
<organism evidence="2 3">
    <name type="scientific">Hermetia illucens</name>
    <name type="common">Black soldier fly</name>
    <dbReference type="NCBI Taxonomy" id="343691"/>
    <lineage>
        <taxon>Eukaryota</taxon>
        <taxon>Metazoa</taxon>
        <taxon>Ecdysozoa</taxon>
        <taxon>Arthropoda</taxon>
        <taxon>Hexapoda</taxon>
        <taxon>Insecta</taxon>
        <taxon>Pterygota</taxon>
        <taxon>Neoptera</taxon>
        <taxon>Endopterygota</taxon>
        <taxon>Diptera</taxon>
        <taxon>Brachycera</taxon>
        <taxon>Stratiomyomorpha</taxon>
        <taxon>Stratiomyidae</taxon>
        <taxon>Hermetiinae</taxon>
        <taxon>Hermetia</taxon>
    </lineage>
</organism>
<dbReference type="InterPro" id="IPR002816">
    <property type="entry name" value="TraB/PrgY/GumN_fam"/>
</dbReference>